<evidence type="ECO:0000313" key="10">
    <source>
        <dbReference type="Proteomes" id="UP001172155"/>
    </source>
</evidence>
<dbReference type="GO" id="GO:0008650">
    <property type="term" value="F:rRNA (uridine-2'-O-)-methyltransferase activity"/>
    <property type="evidence" value="ECO:0007669"/>
    <property type="project" value="TreeGrafter"/>
</dbReference>
<dbReference type="EMBL" id="JAUKUD010000005">
    <property type="protein sequence ID" value="KAK0742889.1"/>
    <property type="molecule type" value="Genomic_DNA"/>
</dbReference>
<keyword evidence="2" id="KW-0698">rRNA processing</keyword>
<comment type="similarity">
    <text evidence="1">Belongs to the class I-like SAM-binding methyltransferase superfamily. RNA methyltransferase RlmE family.</text>
</comment>
<keyword evidence="10" id="KW-1185">Reference proteome</keyword>
<feature type="region of interest" description="Disordered" evidence="7">
    <location>
        <begin position="1"/>
        <end position="32"/>
    </location>
</feature>
<comment type="caution">
    <text evidence="9">The sequence shown here is derived from an EMBL/GenBank/DDBJ whole genome shotgun (WGS) entry which is preliminary data.</text>
</comment>
<evidence type="ECO:0000256" key="4">
    <source>
        <dbReference type="ARBA" id="ARBA00022679"/>
    </source>
</evidence>
<dbReference type="SUPFAM" id="SSF53335">
    <property type="entry name" value="S-adenosyl-L-methionine-dependent methyltransferases"/>
    <property type="match status" value="1"/>
</dbReference>
<evidence type="ECO:0000256" key="3">
    <source>
        <dbReference type="ARBA" id="ARBA00022603"/>
    </source>
</evidence>
<feature type="compositionally biased region" description="Low complexity" evidence="7">
    <location>
        <begin position="1"/>
        <end position="11"/>
    </location>
</feature>
<gene>
    <name evidence="9" type="ORF">B0T18DRAFT_413991</name>
</gene>
<keyword evidence="3 9" id="KW-0489">Methyltransferase</keyword>
<dbReference type="Proteomes" id="UP001172155">
    <property type="component" value="Unassembled WGS sequence"/>
</dbReference>
<dbReference type="InterPro" id="IPR029063">
    <property type="entry name" value="SAM-dependent_MTases_sf"/>
</dbReference>
<evidence type="ECO:0000256" key="7">
    <source>
        <dbReference type="SAM" id="MobiDB-lite"/>
    </source>
</evidence>
<organism evidence="9 10">
    <name type="scientific">Schizothecium vesticola</name>
    <dbReference type="NCBI Taxonomy" id="314040"/>
    <lineage>
        <taxon>Eukaryota</taxon>
        <taxon>Fungi</taxon>
        <taxon>Dikarya</taxon>
        <taxon>Ascomycota</taxon>
        <taxon>Pezizomycotina</taxon>
        <taxon>Sordariomycetes</taxon>
        <taxon>Sordariomycetidae</taxon>
        <taxon>Sordariales</taxon>
        <taxon>Schizotheciaceae</taxon>
        <taxon>Schizothecium</taxon>
    </lineage>
</organism>
<dbReference type="PANTHER" id="PTHR10920:SF18">
    <property type="entry name" value="RRNA METHYLTRANSFERASE 2, MITOCHONDRIAL"/>
    <property type="match status" value="1"/>
</dbReference>
<dbReference type="InterPro" id="IPR002877">
    <property type="entry name" value="RNA_MeTrfase_FtsJ_dom"/>
</dbReference>
<sequence length="166" mass="18804">MEEVEAVIVAAGEEKGEGTTEEERERVAREKEKAVKEKEAMLKTVDIVLSDMSAPWPQTHGFSVNSISNPYRRLMNTSGIGNFDHIGSMRLCRAALSFASDTLRTGGHFVCKFYQGNTDKQFEAHLKNLFRTVHRVKPTASRSESREGYFVALRRLNNRTFTDTDE</sequence>
<dbReference type="AlphaFoldDB" id="A0AA40K1U4"/>
<proteinExistence type="inferred from homology"/>
<reference evidence="9" key="1">
    <citation type="submission" date="2023-06" db="EMBL/GenBank/DDBJ databases">
        <title>Genome-scale phylogeny and comparative genomics of the fungal order Sordariales.</title>
        <authorList>
            <consortium name="Lawrence Berkeley National Laboratory"/>
            <person name="Hensen N."/>
            <person name="Bonometti L."/>
            <person name="Westerberg I."/>
            <person name="Brannstrom I.O."/>
            <person name="Guillou S."/>
            <person name="Cros-Aarteil S."/>
            <person name="Calhoun S."/>
            <person name="Haridas S."/>
            <person name="Kuo A."/>
            <person name="Mondo S."/>
            <person name="Pangilinan J."/>
            <person name="Riley R."/>
            <person name="LaButti K."/>
            <person name="Andreopoulos B."/>
            <person name="Lipzen A."/>
            <person name="Chen C."/>
            <person name="Yanf M."/>
            <person name="Daum C."/>
            <person name="Ng V."/>
            <person name="Clum A."/>
            <person name="Steindorff A."/>
            <person name="Ohm R."/>
            <person name="Martin F."/>
            <person name="Silar P."/>
            <person name="Natvig D."/>
            <person name="Lalanne C."/>
            <person name="Gautier V."/>
            <person name="Ament-velasquez S.L."/>
            <person name="Kruys A."/>
            <person name="Hutchinson M.I."/>
            <person name="Powell A.J."/>
            <person name="Barry K."/>
            <person name="Miller A.N."/>
            <person name="Grigoriev I.V."/>
            <person name="Debuchy R."/>
            <person name="Gladieux P."/>
            <person name="Thoren M.H."/>
            <person name="Johannesson H."/>
        </authorList>
    </citation>
    <scope>NUCLEOTIDE SEQUENCE</scope>
    <source>
        <strain evidence="9">SMH3187-1</strain>
    </source>
</reference>
<feature type="domain" description="Ribosomal RNA methyltransferase FtsJ" evidence="8">
    <location>
        <begin position="36"/>
        <end position="155"/>
    </location>
</feature>
<evidence type="ECO:0000259" key="8">
    <source>
        <dbReference type="Pfam" id="PF01728"/>
    </source>
</evidence>
<name>A0AA40K1U4_9PEZI</name>
<protein>
    <recommendedName>
        <fullName evidence="6">rRNA methyltransferase 2, mitochondrial</fullName>
    </recommendedName>
</protein>
<feature type="compositionally biased region" description="Basic and acidic residues" evidence="7">
    <location>
        <begin position="12"/>
        <end position="32"/>
    </location>
</feature>
<accession>A0AA40K1U4</accession>
<evidence type="ECO:0000256" key="1">
    <source>
        <dbReference type="ARBA" id="ARBA00009258"/>
    </source>
</evidence>
<evidence type="ECO:0000256" key="2">
    <source>
        <dbReference type="ARBA" id="ARBA00022552"/>
    </source>
</evidence>
<evidence type="ECO:0000256" key="6">
    <source>
        <dbReference type="ARBA" id="ARBA00041184"/>
    </source>
</evidence>
<dbReference type="Gene3D" id="3.40.50.150">
    <property type="entry name" value="Vaccinia Virus protein VP39"/>
    <property type="match status" value="1"/>
</dbReference>
<evidence type="ECO:0000256" key="5">
    <source>
        <dbReference type="ARBA" id="ARBA00022691"/>
    </source>
</evidence>
<dbReference type="Pfam" id="PF01728">
    <property type="entry name" value="FtsJ"/>
    <property type="match status" value="1"/>
</dbReference>
<dbReference type="GO" id="GO:0005739">
    <property type="term" value="C:mitochondrion"/>
    <property type="evidence" value="ECO:0007669"/>
    <property type="project" value="TreeGrafter"/>
</dbReference>
<keyword evidence="5" id="KW-0949">S-adenosyl-L-methionine</keyword>
<dbReference type="InterPro" id="IPR050082">
    <property type="entry name" value="RNA_methyltr_RlmE"/>
</dbReference>
<dbReference type="PANTHER" id="PTHR10920">
    <property type="entry name" value="RIBOSOMAL RNA METHYLTRANSFERASE"/>
    <property type="match status" value="1"/>
</dbReference>
<evidence type="ECO:0000313" key="9">
    <source>
        <dbReference type="EMBL" id="KAK0742889.1"/>
    </source>
</evidence>
<keyword evidence="4" id="KW-0808">Transferase</keyword>